<feature type="domain" description="Xylose isomerase-like TIM barrel" evidence="1">
    <location>
        <begin position="50"/>
        <end position="262"/>
    </location>
</feature>
<proteinExistence type="predicted"/>
<comment type="caution">
    <text evidence="2">The sequence shown here is derived from an EMBL/GenBank/DDBJ whole genome shotgun (WGS) entry which is preliminary data.</text>
</comment>
<dbReference type="InterPro" id="IPR036237">
    <property type="entry name" value="Xyl_isomerase-like_sf"/>
</dbReference>
<accession>A0ABV9SXF8</accession>
<dbReference type="EMBL" id="JBHSJJ010000002">
    <property type="protein sequence ID" value="MFC4871063.1"/>
    <property type="molecule type" value="Genomic_DNA"/>
</dbReference>
<organism evidence="2 3">
    <name type="scientific">Negadavirga shengliensis</name>
    <dbReference type="NCBI Taxonomy" id="1389218"/>
    <lineage>
        <taxon>Bacteria</taxon>
        <taxon>Pseudomonadati</taxon>
        <taxon>Bacteroidota</taxon>
        <taxon>Cytophagia</taxon>
        <taxon>Cytophagales</taxon>
        <taxon>Cyclobacteriaceae</taxon>
        <taxon>Negadavirga</taxon>
    </lineage>
</organism>
<evidence type="ECO:0000313" key="3">
    <source>
        <dbReference type="Proteomes" id="UP001595818"/>
    </source>
</evidence>
<dbReference type="SUPFAM" id="SSF51658">
    <property type="entry name" value="Xylose isomerase-like"/>
    <property type="match status" value="1"/>
</dbReference>
<evidence type="ECO:0000259" key="1">
    <source>
        <dbReference type="Pfam" id="PF01261"/>
    </source>
</evidence>
<evidence type="ECO:0000313" key="2">
    <source>
        <dbReference type="EMBL" id="MFC4871063.1"/>
    </source>
</evidence>
<dbReference type="GO" id="GO:0016853">
    <property type="term" value="F:isomerase activity"/>
    <property type="evidence" value="ECO:0007669"/>
    <property type="project" value="UniProtKB-KW"/>
</dbReference>
<gene>
    <name evidence="2" type="ORF">ACFPFU_05150</name>
</gene>
<dbReference type="Proteomes" id="UP001595818">
    <property type="component" value="Unassembled WGS sequence"/>
</dbReference>
<dbReference type="PANTHER" id="PTHR12110">
    <property type="entry name" value="HYDROXYPYRUVATE ISOMERASE"/>
    <property type="match status" value="1"/>
</dbReference>
<dbReference type="PANTHER" id="PTHR12110:SF41">
    <property type="entry name" value="INOSOSE DEHYDRATASE"/>
    <property type="match status" value="1"/>
</dbReference>
<reference evidence="3" key="1">
    <citation type="journal article" date="2019" name="Int. J. Syst. Evol. Microbiol.">
        <title>The Global Catalogue of Microorganisms (GCM) 10K type strain sequencing project: providing services to taxonomists for standard genome sequencing and annotation.</title>
        <authorList>
            <consortium name="The Broad Institute Genomics Platform"/>
            <consortium name="The Broad Institute Genome Sequencing Center for Infectious Disease"/>
            <person name="Wu L."/>
            <person name="Ma J."/>
        </authorList>
    </citation>
    <scope>NUCLEOTIDE SEQUENCE [LARGE SCALE GENOMIC DNA]</scope>
    <source>
        <strain evidence="3">CGMCC 4.7466</strain>
    </source>
</reference>
<dbReference type="Gene3D" id="3.20.20.150">
    <property type="entry name" value="Divalent-metal-dependent TIM barrel enzymes"/>
    <property type="match status" value="1"/>
</dbReference>
<sequence>MRKILRVVFLLALVSCKSEDKRLDNVFYAFNNCVRTLPNAPDDFRAQANLVKELGYDGLAGHVEDNYFELRAAMDEVGLEMPEMYIGMYVVEGKVQYHEKLKEILLDSKDRDLLVALHLHADGVSRPDADSLFMEGIADLAEFAAPLNIKLAIYPHVDFYCEEMSHALDLVKKIKKDNVGAIFNLCHLLKVEGEAGWREKALEALPHLFMVSINGADGGDTQQMGWDRLIQPLGEGTFDTYELVKVLKDEGYAGKFGLQCYNIPQDCETALTQSMNTWKHYQERYAAE</sequence>
<protein>
    <submittedName>
        <fullName evidence="2">Sugar phosphate isomerase/epimerase family protein</fullName>
    </submittedName>
</protein>
<dbReference type="RefSeq" id="WP_377062187.1">
    <property type="nucleotide sequence ID" value="NZ_JBHSJJ010000002.1"/>
</dbReference>
<dbReference type="InterPro" id="IPR050312">
    <property type="entry name" value="IolE/XylAMocC-like"/>
</dbReference>
<name>A0ABV9SXF8_9BACT</name>
<keyword evidence="3" id="KW-1185">Reference proteome</keyword>
<dbReference type="InterPro" id="IPR013022">
    <property type="entry name" value="Xyl_isomerase-like_TIM-brl"/>
</dbReference>
<dbReference type="Pfam" id="PF01261">
    <property type="entry name" value="AP_endonuc_2"/>
    <property type="match status" value="1"/>
</dbReference>
<keyword evidence="2" id="KW-0413">Isomerase</keyword>